<protein>
    <submittedName>
        <fullName evidence="1">Uncharacterized protein</fullName>
    </submittedName>
</protein>
<keyword evidence="2" id="KW-1185">Reference proteome</keyword>
<evidence type="ECO:0000313" key="2">
    <source>
        <dbReference type="Proteomes" id="UP000076532"/>
    </source>
</evidence>
<sequence>MLNILSSRHTPHSRPVLGGVMNVCNYLRQSICTCQWVIGLGVLAFVNVKLNEHERITETTYSYIHTCLKMVPDN</sequence>
<accession>A0A166NTG2</accession>
<evidence type="ECO:0000313" key="1">
    <source>
        <dbReference type="EMBL" id="KZP25361.1"/>
    </source>
</evidence>
<proteinExistence type="predicted"/>
<reference evidence="1 2" key="1">
    <citation type="journal article" date="2016" name="Mol. Biol. Evol.">
        <title>Comparative Genomics of Early-Diverging Mushroom-Forming Fungi Provides Insights into the Origins of Lignocellulose Decay Capabilities.</title>
        <authorList>
            <person name="Nagy L.G."/>
            <person name="Riley R."/>
            <person name="Tritt A."/>
            <person name="Adam C."/>
            <person name="Daum C."/>
            <person name="Floudas D."/>
            <person name="Sun H."/>
            <person name="Yadav J.S."/>
            <person name="Pangilinan J."/>
            <person name="Larsson K.H."/>
            <person name="Matsuura K."/>
            <person name="Barry K."/>
            <person name="Labutti K."/>
            <person name="Kuo R."/>
            <person name="Ohm R.A."/>
            <person name="Bhattacharya S.S."/>
            <person name="Shirouzu T."/>
            <person name="Yoshinaga Y."/>
            <person name="Martin F.M."/>
            <person name="Grigoriev I.V."/>
            <person name="Hibbett D.S."/>
        </authorList>
    </citation>
    <scope>NUCLEOTIDE SEQUENCE [LARGE SCALE GENOMIC DNA]</scope>
    <source>
        <strain evidence="1 2">CBS 109695</strain>
    </source>
</reference>
<dbReference type="EMBL" id="KV417521">
    <property type="protein sequence ID" value="KZP25361.1"/>
    <property type="molecule type" value="Genomic_DNA"/>
</dbReference>
<dbReference type="AlphaFoldDB" id="A0A166NTG2"/>
<organism evidence="1 2">
    <name type="scientific">Athelia psychrophila</name>
    <dbReference type="NCBI Taxonomy" id="1759441"/>
    <lineage>
        <taxon>Eukaryota</taxon>
        <taxon>Fungi</taxon>
        <taxon>Dikarya</taxon>
        <taxon>Basidiomycota</taxon>
        <taxon>Agaricomycotina</taxon>
        <taxon>Agaricomycetes</taxon>
        <taxon>Agaricomycetidae</taxon>
        <taxon>Atheliales</taxon>
        <taxon>Atheliaceae</taxon>
        <taxon>Athelia</taxon>
    </lineage>
</organism>
<name>A0A166NTG2_9AGAM</name>
<gene>
    <name evidence="1" type="ORF">FIBSPDRAFT_855891</name>
</gene>
<dbReference type="Proteomes" id="UP000076532">
    <property type="component" value="Unassembled WGS sequence"/>
</dbReference>